<feature type="region of interest" description="Disordered" evidence="1">
    <location>
        <begin position="1"/>
        <end position="57"/>
    </location>
</feature>
<keyword evidence="2" id="KW-0812">Transmembrane</keyword>
<feature type="region of interest" description="Disordered" evidence="1">
    <location>
        <begin position="129"/>
        <end position="260"/>
    </location>
</feature>
<dbReference type="EMBL" id="DQIR01095287">
    <property type="protein sequence ID" value="HDA50763.1"/>
    <property type="molecule type" value="Transcribed_RNA"/>
</dbReference>
<reference evidence="2" key="1">
    <citation type="journal article" date="2019" name="PeerJ">
        <title>Genes of the pig, Sus scrofa, reconstructed with EvidentialGene.</title>
        <authorList>
            <person name="Gilbert D.G."/>
        </authorList>
    </citation>
    <scope>NUCLEOTIDE SEQUENCE</scope>
</reference>
<evidence type="ECO:0000313" key="2">
    <source>
        <dbReference type="EMBL" id="HDA33407.1"/>
    </source>
</evidence>
<dbReference type="EMBL" id="DQIR01077931">
    <property type="protein sequence ID" value="HDA33407.1"/>
    <property type="molecule type" value="Transcribed_RNA"/>
</dbReference>
<keyword evidence="2" id="KW-0472">Membrane</keyword>
<protein>
    <submittedName>
        <fullName evidence="2">Transmembrane protein C16orf54 homolog isoform X1</fullName>
    </submittedName>
</protein>
<accession>A0A480IAM3</accession>
<organism evidence="2">
    <name type="scientific">Sus scrofa</name>
    <name type="common">Pig</name>
    <dbReference type="NCBI Taxonomy" id="9823"/>
    <lineage>
        <taxon>Eukaryota</taxon>
        <taxon>Metazoa</taxon>
        <taxon>Chordata</taxon>
        <taxon>Craniata</taxon>
        <taxon>Vertebrata</taxon>
        <taxon>Euteleostomi</taxon>
        <taxon>Mammalia</taxon>
        <taxon>Eutheria</taxon>
        <taxon>Laurasiatheria</taxon>
        <taxon>Artiodactyla</taxon>
        <taxon>Suina</taxon>
        <taxon>Suidae</taxon>
        <taxon>Sus</taxon>
    </lineage>
</organism>
<proteinExistence type="predicted"/>
<sequence length="260" mass="26921">MPSGVGSGSQKSQRPLGASPPGPGGQKPTLVRPSRLQKAEISSRVTRGWRPHSGSGLPGRCLRAWGLPRYPLASGLCSGSAQLTRPGAWGLSSQTWGLQKVLRAGAWGGVWGTKELRGELGAGGAVARASKVPPKVGGSGARSISRGTEEPYQSSERSRGVPVGSIHSSPPGRQTRVGARVPGSGRRERRNRRSANTAVVRRKTAARAARTSMMGTQGPQGSGGHEEAANARGSSMGPEGCSGVGGIWRGRERRDRAGSV</sequence>
<feature type="compositionally biased region" description="Basic and acidic residues" evidence="1">
    <location>
        <begin position="249"/>
        <end position="260"/>
    </location>
</feature>
<evidence type="ECO:0000256" key="1">
    <source>
        <dbReference type="SAM" id="MobiDB-lite"/>
    </source>
</evidence>
<name>A0A480IAM3_PIG</name>
<dbReference type="AlphaFoldDB" id="A0A480IAM3"/>